<dbReference type="OrthoDB" id="1723207at2759"/>
<protein>
    <recommendedName>
        <fullName evidence="5">Transmembrane protein</fullName>
    </recommendedName>
</protein>
<dbReference type="PANTHER" id="PTHR36322">
    <property type="entry name" value="TRANSMEMBRANE PROTEIN"/>
    <property type="match status" value="1"/>
</dbReference>
<evidence type="ECO:0000256" key="2">
    <source>
        <dbReference type="SAM" id="Phobius"/>
    </source>
</evidence>
<evidence type="ECO:0000256" key="1">
    <source>
        <dbReference type="SAM" id="MobiDB-lite"/>
    </source>
</evidence>
<accession>A0A9D4WWN7</accession>
<dbReference type="Gramene" id="Psat5g210040.1">
    <property type="protein sequence ID" value="Psat5g210040.1.cds1"/>
    <property type="gene ID" value="Psat5g210040"/>
</dbReference>
<proteinExistence type="predicted"/>
<sequence length="190" mass="22051">MHNKVTHPRGGTNPPPPPKPPFPKTDAGFSSILQPYNHTHGNNNDNNPRRNRIATAISPPPFTLTSVVYAAISWLRNRRIRYLFLLICSPFILVFLLVTFPFLCVTEICLRRRLWRKILGRFSGDDSGDRLRRCEEGCCYDEEVEEKGLLHRYLEDQLFLVRSMYECGEDEDFEEEDSRNLGSNKIPLLR</sequence>
<gene>
    <name evidence="3" type="ORF">KIW84_055844</name>
</gene>
<dbReference type="Gramene" id="PSAT_LOCUS20891_t1">
    <property type="protein sequence ID" value="CAL5201687.1"/>
    <property type="gene ID" value="PSAT_LOCUS20891"/>
</dbReference>
<reference evidence="3 4" key="1">
    <citation type="journal article" date="2022" name="Nat. Genet.">
        <title>Improved pea reference genome and pan-genome highlight genomic features and evolutionary characteristics.</title>
        <authorList>
            <person name="Yang T."/>
            <person name="Liu R."/>
            <person name="Luo Y."/>
            <person name="Hu S."/>
            <person name="Wang D."/>
            <person name="Wang C."/>
            <person name="Pandey M.K."/>
            <person name="Ge S."/>
            <person name="Xu Q."/>
            <person name="Li N."/>
            <person name="Li G."/>
            <person name="Huang Y."/>
            <person name="Saxena R.K."/>
            <person name="Ji Y."/>
            <person name="Li M."/>
            <person name="Yan X."/>
            <person name="He Y."/>
            <person name="Liu Y."/>
            <person name="Wang X."/>
            <person name="Xiang C."/>
            <person name="Varshney R.K."/>
            <person name="Ding H."/>
            <person name="Gao S."/>
            <person name="Zong X."/>
        </authorList>
    </citation>
    <scope>NUCLEOTIDE SEQUENCE [LARGE SCALE GENOMIC DNA]</scope>
    <source>
        <strain evidence="3 4">cv. Zhongwan 6</strain>
    </source>
</reference>
<name>A0A9D4WWN7_PEA</name>
<dbReference type="PANTHER" id="PTHR36322:SF3">
    <property type="entry name" value="TRANSMEMBRANE PROTEIN"/>
    <property type="match status" value="1"/>
</dbReference>
<feature type="region of interest" description="Disordered" evidence="1">
    <location>
        <begin position="1"/>
        <end position="24"/>
    </location>
</feature>
<evidence type="ECO:0000313" key="4">
    <source>
        <dbReference type="Proteomes" id="UP001058974"/>
    </source>
</evidence>
<evidence type="ECO:0008006" key="5">
    <source>
        <dbReference type="Google" id="ProtNLM"/>
    </source>
</evidence>
<feature type="transmembrane region" description="Helical" evidence="2">
    <location>
        <begin position="82"/>
        <end position="103"/>
    </location>
</feature>
<dbReference type="EMBL" id="JAMSHJ010000005">
    <property type="protein sequence ID" value="KAI5410488.1"/>
    <property type="molecule type" value="Genomic_DNA"/>
</dbReference>
<evidence type="ECO:0000313" key="3">
    <source>
        <dbReference type="EMBL" id="KAI5410488.1"/>
    </source>
</evidence>
<keyword evidence="2" id="KW-1133">Transmembrane helix</keyword>
<dbReference type="AlphaFoldDB" id="A0A9D4WWN7"/>
<dbReference type="Gramene" id="Psat05G0584400-T1">
    <property type="protein sequence ID" value="KAI5410488.1"/>
    <property type="gene ID" value="KIW84_055844"/>
</dbReference>
<organism evidence="3 4">
    <name type="scientific">Pisum sativum</name>
    <name type="common">Garden pea</name>
    <name type="synonym">Lathyrus oleraceus</name>
    <dbReference type="NCBI Taxonomy" id="3888"/>
    <lineage>
        <taxon>Eukaryota</taxon>
        <taxon>Viridiplantae</taxon>
        <taxon>Streptophyta</taxon>
        <taxon>Embryophyta</taxon>
        <taxon>Tracheophyta</taxon>
        <taxon>Spermatophyta</taxon>
        <taxon>Magnoliopsida</taxon>
        <taxon>eudicotyledons</taxon>
        <taxon>Gunneridae</taxon>
        <taxon>Pentapetalae</taxon>
        <taxon>rosids</taxon>
        <taxon>fabids</taxon>
        <taxon>Fabales</taxon>
        <taxon>Fabaceae</taxon>
        <taxon>Papilionoideae</taxon>
        <taxon>50 kb inversion clade</taxon>
        <taxon>NPAAA clade</taxon>
        <taxon>Hologalegina</taxon>
        <taxon>IRL clade</taxon>
        <taxon>Fabeae</taxon>
        <taxon>Lathyrus</taxon>
    </lineage>
</organism>
<comment type="caution">
    <text evidence="3">The sequence shown here is derived from an EMBL/GenBank/DDBJ whole genome shotgun (WGS) entry which is preliminary data.</text>
</comment>
<dbReference type="Proteomes" id="UP001058974">
    <property type="component" value="Chromosome 5"/>
</dbReference>
<keyword evidence="2" id="KW-0812">Transmembrane</keyword>
<keyword evidence="2" id="KW-0472">Membrane</keyword>
<keyword evidence="4" id="KW-1185">Reference proteome</keyword>
<feature type="compositionally biased region" description="Pro residues" evidence="1">
    <location>
        <begin position="13"/>
        <end position="23"/>
    </location>
</feature>